<protein>
    <submittedName>
        <fullName evidence="1">Uncharacterized protein</fullName>
    </submittedName>
</protein>
<accession>A0A0L8I3V3</accession>
<gene>
    <name evidence="1" type="ORF">OCBIM_22037223mg</name>
</gene>
<name>A0A0L8I3V3_OCTBM</name>
<proteinExistence type="predicted"/>
<dbReference type="AlphaFoldDB" id="A0A0L8I3V3"/>
<organism evidence="1">
    <name type="scientific">Octopus bimaculoides</name>
    <name type="common">California two-spotted octopus</name>
    <dbReference type="NCBI Taxonomy" id="37653"/>
    <lineage>
        <taxon>Eukaryota</taxon>
        <taxon>Metazoa</taxon>
        <taxon>Spiralia</taxon>
        <taxon>Lophotrochozoa</taxon>
        <taxon>Mollusca</taxon>
        <taxon>Cephalopoda</taxon>
        <taxon>Coleoidea</taxon>
        <taxon>Octopodiformes</taxon>
        <taxon>Octopoda</taxon>
        <taxon>Incirrata</taxon>
        <taxon>Octopodidae</taxon>
        <taxon>Octopus</taxon>
    </lineage>
</organism>
<evidence type="ECO:0000313" key="1">
    <source>
        <dbReference type="EMBL" id="KOF95760.1"/>
    </source>
</evidence>
<reference evidence="1" key="1">
    <citation type="submission" date="2015-07" db="EMBL/GenBank/DDBJ databases">
        <title>MeaNS - Measles Nucleotide Surveillance Program.</title>
        <authorList>
            <person name="Tran T."/>
            <person name="Druce J."/>
        </authorList>
    </citation>
    <scope>NUCLEOTIDE SEQUENCE</scope>
    <source>
        <strain evidence="1">UCB-OBI-ISO-001</strain>
        <tissue evidence="1">Gonad</tissue>
    </source>
</reference>
<dbReference type="EMBL" id="KQ416684">
    <property type="protein sequence ID" value="KOF95760.1"/>
    <property type="molecule type" value="Genomic_DNA"/>
</dbReference>
<sequence length="93" mass="10699">MKSRRASNCYCRKDIKAFYEDIKEIYGTQKRESSPVLTSDGSTLLTDKSDMLNCWEEHCERDLNSSSDVDLNVIESILLKPEIPEIDFHSTHA</sequence>